<evidence type="ECO:0000259" key="6">
    <source>
        <dbReference type="Pfam" id="PF02782"/>
    </source>
</evidence>
<evidence type="ECO:0000256" key="2">
    <source>
        <dbReference type="ARBA" id="ARBA00022679"/>
    </source>
</evidence>
<dbReference type="SUPFAM" id="SSF53067">
    <property type="entry name" value="Actin-like ATPase domain"/>
    <property type="match status" value="2"/>
</dbReference>
<dbReference type="Pfam" id="PF00370">
    <property type="entry name" value="FGGY_N"/>
    <property type="match status" value="1"/>
</dbReference>
<dbReference type="Gene3D" id="3.30.420.40">
    <property type="match status" value="2"/>
</dbReference>
<evidence type="ECO:0000256" key="4">
    <source>
        <dbReference type="RuleBase" id="RU003733"/>
    </source>
</evidence>
<feature type="domain" description="Carbohydrate kinase FGGY C-terminal" evidence="6">
    <location>
        <begin position="297"/>
        <end position="447"/>
    </location>
</feature>
<protein>
    <recommendedName>
        <fullName evidence="9">Carbohydrate kinase</fullName>
    </recommendedName>
</protein>
<evidence type="ECO:0000259" key="5">
    <source>
        <dbReference type="Pfam" id="PF00370"/>
    </source>
</evidence>
<dbReference type="Proteomes" id="UP000230821">
    <property type="component" value="Unassembled WGS sequence"/>
</dbReference>
<dbReference type="InterPro" id="IPR043129">
    <property type="entry name" value="ATPase_NBD"/>
</dbReference>
<comment type="caution">
    <text evidence="7">The sequence shown here is derived from an EMBL/GenBank/DDBJ whole genome shotgun (WGS) entry which is preliminary data.</text>
</comment>
<dbReference type="Pfam" id="PF02782">
    <property type="entry name" value="FGGY_C"/>
    <property type="match status" value="1"/>
</dbReference>
<dbReference type="InterPro" id="IPR018485">
    <property type="entry name" value="FGGY_C"/>
</dbReference>
<dbReference type="AlphaFoldDB" id="A0A2G6K9K2"/>
<feature type="domain" description="Carbohydrate kinase FGGY N-terminal" evidence="5">
    <location>
        <begin position="4"/>
        <end position="244"/>
    </location>
</feature>
<dbReference type="InterPro" id="IPR000577">
    <property type="entry name" value="Carb_kinase_FGGY"/>
</dbReference>
<name>A0A2G6K9K2_9BACT</name>
<evidence type="ECO:0008006" key="9">
    <source>
        <dbReference type="Google" id="ProtNLM"/>
    </source>
</evidence>
<comment type="similarity">
    <text evidence="1 4">Belongs to the FGGY kinase family.</text>
</comment>
<dbReference type="GO" id="GO:0016773">
    <property type="term" value="F:phosphotransferase activity, alcohol group as acceptor"/>
    <property type="evidence" value="ECO:0007669"/>
    <property type="project" value="InterPro"/>
</dbReference>
<dbReference type="InterPro" id="IPR018483">
    <property type="entry name" value="Carb_kinase_FGGY_CS"/>
</dbReference>
<sequence length="496" mass="54686">MSFLGLDIGTSVCKGAAYSLDGHVIATSFREYPTLHPQPGWAELDSRQVWKSIQEVLAEIAANTMSDPISAISMSTMGEAMTPVSEKREILGNSILFMDTRGKEYADRLKDELGQERFYEINPNILGHQYSLPKLKWIQAHQPELYEKTYKFLLWGDFVAFMLGCEPLTSYSHANRTLLFDIREEQWSETILSLMDVDKELLPIPSASGTIAGTIGRKNAEDLGLPLDIPIVVGGHDQCCNSLGAGIYEANKAVCGIGTVECIAPAYDHIPDASMMLQTGLNVEHHVLPGLYVSFIYNQAGTLVKWFRNTFAAADEKLLPPGADIYHALSAEMPDEPTSLLTLPYFEPTGTPHFIMDASGVILGLTTGTNRGDILKSLMECETLYFLESILTLQTLGVDTSEFIATGGGAKSDQWLQIKADIFGVPFVRPKVVESGTLGAAILAGMATGELHSAQEAAACFVKEDKRFEPNMKHHTIYQEKYQQYCQLYPSLKHLL</sequence>
<dbReference type="InterPro" id="IPR018484">
    <property type="entry name" value="FGGY_N"/>
</dbReference>
<dbReference type="PANTHER" id="PTHR43095:SF5">
    <property type="entry name" value="XYLULOSE KINASE"/>
    <property type="match status" value="1"/>
</dbReference>
<evidence type="ECO:0000313" key="8">
    <source>
        <dbReference type="Proteomes" id="UP000230821"/>
    </source>
</evidence>
<dbReference type="PANTHER" id="PTHR43095">
    <property type="entry name" value="SUGAR KINASE"/>
    <property type="match status" value="1"/>
</dbReference>
<reference evidence="7 8" key="1">
    <citation type="submission" date="2017-10" db="EMBL/GenBank/DDBJ databases">
        <title>Novel microbial diversity and functional potential in the marine mammal oral microbiome.</title>
        <authorList>
            <person name="Dudek N.K."/>
            <person name="Sun C.L."/>
            <person name="Burstein D."/>
            <person name="Kantor R.S."/>
            <person name="Aliaga Goltsman D.S."/>
            <person name="Bik E.M."/>
            <person name="Thomas B.C."/>
            <person name="Banfield J.F."/>
            <person name="Relman D.A."/>
        </authorList>
    </citation>
    <scope>NUCLEOTIDE SEQUENCE [LARGE SCALE GENOMIC DNA]</scope>
    <source>
        <strain evidence="7">DOLJORAL78_47_16</strain>
    </source>
</reference>
<proteinExistence type="inferred from homology"/>
<dbReference type="InterPro" id="IPR050406">
    <property type="entry name" value="FGGY_Carb_Kinase"/>
</dbReference>
<dbReference type="GO" id="GO:0016301">
    <property type="term" value="F:kinase activity"/>
    <property type="evidence" value="ECO:0007669"/>
    <property type="project" value="UniProtKB-KW"/>
</dbReference>
<keyword evidence="2 4" id="KW-0808">Transferase</keyword>
<gene>
    <name evidence="7" type="ORF">CSA56_15695</name>
</gene>
<dbReference type="PIRSF" id="PIRSF000538">
    <property type="entry name" value="GlpK"/>
    <property type="match status" value="1"/>
</dbReference>
<evidence type="ECO:0000256" key="1">
    <source>
        <dbReference type="ARBA" id="ARBA00009156"/>
    </source>
</evidence>
<organism evidence="7 8">
    <name type="scientific">candidate division KSB3 bacterium</name>
    <dbReference type="NCBI Taxonomy" id="2044937"/>
    <lineage>
        <taxon>Bacteria</taxon>
        <taxon>candidate division KSB3</taxon>
    </lineage>
</organism>
<dbReference type="GO" id="GO:0005975">
    <property type="term" value="P:carbohydrate metabolic process"/>
    <property type="evidence" value="ECO:0007669"/>
    <property type="project" value="InterPro"/>
</dbReference>
<keyword evidence="3 4" id="KW-0418">Kinase</keyword>
<evidence type="ECO:0000313" key="7">
    <source>
        <dbReference type="EMBL" id="PIE32315.1"/>
    </source>
</evidence>
<accession>A0A2G6K9K2</accession>
<dbReference type="CDD" id="cd07773">
    <property type="entry name" value="ASKHA_NBD_FGGY_FK"/>
    <property type="match status" value="1"/>
</dbReference>
<evidence type="ECO:0000256" key="3">
    <source>
        <dbReference type="ARBA" id="ARBA00022777"/>
    </source>
</evidence>
<dbReference type="PROSITE" id="PS00445">
    <property type="entry name" value="FGGY_KINASES_2"/>
    <property type="match status" value="1"/>
</dbReference>
<dbReference type="EMBL" id="PDSK01000115">
    <property type="protein sequence ID" value="PIE32315.1"/>
    <property type="molecule type" value="Genomic_DNA"/>
</dbReference>